<dbReference type="PANTHER" id="PTHR34613:SF1">
    <property type="entry name" value="SLL6017 PROTEIN"/>
    <property type="match status" value="1"/>
</dbReference>
<name>A0AAW9QW98_9CHRO</name>
<accession>A0AAW9QW98</accession>
<dbReference type="AlphaFoldDB" id="A0AAW9QW98"/>
<dbReference type="EMBL" id="JBAFSM010000029">
    <property type="protein sequence ID" value="MEG3438457.1"/>
    <property type="molecule type" value="Genomic_DNA"/>
</dbReference>
<evidence type="ECO:0000313" key="2">
    <source>
        <dbReference type="Proteomes" id="UP001328733"/>
    </source>
</evidence>
<reference evidence="1 2" key="1">
    <citation type="submission" date="2024-01" db="EMBL/GenBank/DDBJ databases">
        <title>Genomic insights into the taxonomy and metabolism of the cyanobacterium Pannus brasiliensis CCIBt3594.</title>
        <authorList>
            <person name="Machado M."/>
            <person name="Botero N.B."/>
            <person name="Andreote A.P.D."/>
            <person name="Feitosa A.M.T."/>
            <person name="Popin R."/>
            <person name="Sivonen K."/>
            <person name="Fiore M.F."/>
        </authorList>
    </citation>
    <scope>NUCLEOTIDE SEQUENCE [LARGE SCALE GENOMIC DNA]</scope>
    <source>
        <strain evidence="1 2">CCIBt3594</strain>
    </source>
</reference>
<dbReference type="PANTHER" id="PTHR34613">
    <property type="entry name" value="SLL0800 PROTEIN"/>
    <property type="match status" value="1"/>
</dbReference>
<gene>
    <name evidence="1" type="ORF">V0288_15100</name>
</gene>
<evidence type="ECO:0000313" key="1">
    <source>
        <dbReference type="EMBL" id="MEG3438457.1"/>
    </source>
</evidence>
<comment type="caution">
    <text evidence="1">The sequence shown here is derived from an EMBL/GenBank/DDBJ whole genome shotgun (WGS) entry which is preliminary data.</text>
</comment>
<proteinExistence type="predicted"/>
<protein>
    <recommendedName>
        <fullName evidence="3">Rpn family recombination-promoting nuclease/putative transposase</fullName>
    </recommendedName>
</protein>
<dbReference type="Proteomes" id="UP001328733">
    <property type="component" value="Unassembled WGS sequence"/>
</dbReference>
<evidence type="ECO:0008006" key="3">
    <source>
        <dbReference type="Google" id="ProtNLM"/>
    </source>
</evidence>
<organism evidence="1 2">
    <name type="scientific">Pannus brasiliensis CCIBt3594</name>
    <dbReference type="NCBI Taxonomy" id="1427578"/>
    <lineage>
        <taxon>Bacteria</taxon>
        <taxon>Bacillati</taxon>
        <taxon>Cyanobacteriota</taxon>
        <taxon>Cyanophyceae</taxon>
        <taxon>Oscillatoriophycideae</taxon>
        <taxon>Chroococcales</taxon>
        <taxon>Microcystaceae</taxon>
        <taxon>Pannus</taxon>
    </lineage>
</organism>
<sequence>MYDNTCKFLAANFSRDLTAWLLGRSIELTVLEPTELFVEPIRADSLIFLQSDDLIVHIEFQTDPDPDIP</sequence>
<keyword evidence="2" id="KW-1185">Reference proteome</keyword>